<evidence type="ECO:0000259" key="1">
    <source>
        <dbReference type="Pfam" id="PF13276"/>
    </source>
</evidence>
<dbReference type="Proteomes" id="UP000487649">
    <property type="component" value="Unassembled WGS sequence"/>
</dbReference>
<gene>
    <name evidence="2" type="ORF">GMA92_08775</name>
</gene>
<evidence type="ECO:0000313" key="2">
    <source>
        <dbReference type="EMBL" id="MTK21513.1"/>
    </source>
</evidence>
<dbReference type="AlphaFoldDB" id="A0A9X4XEI8"/>
<reference evidence="2 3" key="1">
    <citation type="journal article" date="2019" name="Nat. Med.">
        <title>A library of human gut bacterial isolates paired with longitudinal multiomics data enables mechanistic microbiome research.</title>
        <authorList>
            <person name="Poyet M."/>
            <person name="Groussin M."/>
            <person name="Gibbons S.M."/>
            <person name="Avila-Pacheco J."/>
            <person name="Jiang X."/>
            <person name="Kearney S.M."/>
            <person name="Perrotta A.R."/>
            <person name="Berdy B."/>
            <person name="Zhao S."/>
            <person name="Lieberman T.D."/>
            <person name="Swanson P.K."/>
            <person name="Smith M."/>
            <person name="Roesemann S."/>
            <person name="Alexander J.E."/>
            <person name="Rich S.A."/>
            <person name="Livny J."/>
            <person name="Vlamakis H."/>
            <person name="Clish C."/>
            <person name="Bullock K."/>
            <person name="Deik A."/>
            <person name="Scott J."/>
            <person name="Pierce K.A."/>
            <person name="Xavier R.J."/>
            <person name="Alm E.J."/>
        </authorList>
    </citation>
    <scope>NUCLEOTIDE SEQUENCE [LARGE SCALE GENOMIC DNA]</scope>
    <source>
        <strain evidence="2 3">BIOML-A198</strain>
    </source>
</reference>
<name>A0A9X4XEI8_9FIRM</name>
<accession>A0A9X4XEI8</accession>
<evidence type="ECO:0000313" key="3">
    <source>
        <dbReference type="Proteomes" id="UP000487649"/>
    </source>
</evidence>
<comment type="caution">
    <text evidence="2">The sequence shown here is derived from an EMBL/GenBank/DDBJ whole genome shotgun (WGS) entry which is preliminary data.</text>
</comment>
<sequence length="38" mass="4667">MKKIYFESSRRYGPIRVHRQLIKEGFSVSLKRVQRLMK</sequence>
<dbReference type="InterPro" id="IPR025948">
    <property type="entry name" value="HTH-like_dom"/>
</dbReference>
<dbReference type="Pfam" id="PF13276">
    <property type="entry name" value="HTH_21"/>
    <property type="match status" value="1"/>
</dbReference>
<dbReference type="EMBL" id="WMQE01000018">
    <property type="protein sequence ID" value="MTK21513.1"/>
    <property type="molecule type" value="Genomic_DNA"/>
</dbReference>
<protein>
    <submittedName>
        <fullName evidence="2">IS3 family transposase</fullName>
    </submittedName>
</protein>
<feature type="domain" description="HTH-like" evidence="1">
    <location>
        <begin position="1"/>
        <end position="38"/>
    </location>
</feature>
<dbReference type="GeneID" id="97014009"/>
<organism evidence="2 3">
    <name type="scientific">Turicibacter sanguinis</name>
    <dbReference type="NCBI Taxonomy" id="154288"/>
    <lineage>
        <taxon>Bacteria</taxon>
        <taxon>Bacillati</taxon>
        <taxon>Bacillota</taxon>
        <taxon>Erysipelotrichia</taxon>
        <taxon>Erysipelotrichales</taxon>
        <taxon>Turicibacteraceae</taxon>
        <taxon>Turicibacter</taxon>
    </lineage>
</organism>
<dbReference type="RefSeq" id="WP_081448241.1">
    <property type="nucleotide sequence ID" value="NZ_CP053187.1"/>
</dbReference>
<proteinExistence type="predicted"/>